<dbReference type="PIRSF" id="PIRSF000857">
    <property type="entry name" value="PAPS_reductase"/>
    <property type="match status" value="1"/>
</dbReference>
<dbReference type="Gene3D" id="3.40.50.620">
    <property type="entry name" value="HUPs"/>
    <property type="match status" value="1"/>
</dbReference>
<evidence type="ECO:0000256" key="3">
    <source>
        <dbReference type="HAMAP-Rule" id="MF_00063"/>
    </source>
</evidence>
<sequence>MTYYSKETSMVNSVQAPTKSTTSLDLDELNQRFESSHPQEILAWCVNNFPTGLVQSTAFGASGMVVMDLLYRELKSNPPVPVLFLDTLHHFAETLELVERSKQHYNLDLHIYKNSEASDRQEFAKRYGTALWHSNVEQFHHLTKVEPLKRGLEELNVVAWITGRRRDQSSSRAQMPIFERDNDGRIKVNPLANWTRKETWAYIMKHGVPYNALHDQGYGSIGDEPLTTPVGAGEHERAGRWRGSAKSECGIHI</sequence>
<feature type="domain" description="Phosphoadenosine phosphosulphate reductase" evidence="4">
    <location>
        <begin position="53"/>
        <end position="229"/>
    </location>
</feature>
<dbReference type="HAMAP" id="MF_00063">
    <property type="entry name" value="CysH"/>
    <property type="match status" value="1"/>
</dbReference>
<dbReference type="InterPro" id="IPR002500">
    <property type="entry name" value="PAPS_reduct_dom"/>
</dbReference>
<dbReference type="NCBIfam" id="TIGR00434">
    <property type="entry name" value="cysH"/>
    <property type="match status" value="1"/>
</dbReference>
<dbReference type="PANTHER" id="PTHR46509">
    <property type="entry name" value="PHOSPHOADENOSINE PHOSPHOSULFATE REDUCTASE"/>
    <property type="match status" value="1"/>
</dbReference>
<keyword evidence="3" id="KW-0963">Cytoplasm</keyword>
<dbReference type="NCBIfam" id="TIGR02057">
    <property type="entry name" value="PAPS_reductase"/>
    <property type="match status" value="1"/>
</dbReference>
<keyword evidence="2 3" id="KW-0560">Oxidoreductase</keyword>
<keyword evidence="6" id="KW-1185">Reference proteome</keyword>
<comment type="catalytic activity">
    <reaction evidence="3">
        <text>[thioredoxin]-disulfide + sulfite + adenosine 3',5'-bisphosphate + 2 H(+) = [thioredoxin]-dithiol + 3'-phosphoadenylyl sulfate</text>
        <dbReference type="Rhea" id="RHEA:11724"/>
        <dbReference type="Rhea" id="RHEA-COMP:10698"/>
        <dbReference type="Rhea" id="RHEA-COMP:10700"/>
        <dbReference type="ChEBI" id="CHEBI:15378"/>
        <dbReference type="ChEBI" id="CHEBI:17359"/>
        <dbReference type="ChEBI" id="CHEBI:29950"/>
        <dbReference type="ChEBI" id="CHEBI:50058"/>
        <dbReference type="ChEBI" id="CHEBI:58339"/>
        <dbReference type="ChEBI" id="CHEBI:58343"/>
        <dbReference type="EC" id="1.8.4.8"/>
    </reaction>
</comment>
<gene>
    <name evidence="3 5" type="primary">cysH</name>
    <name evidence="5" type="ORF">NG799_17225</name>
</gene>
<dbReference type="EC" id="1.8.4.8" evidence="3"/>
<comment type="caution">
    <text evidence="3">Lacks conserved residue(s) required for the propagation of feature annotation.</text>
</comment>
<evidence type="ECO:0000313" key="5">
    <source>
        <dbReference type="EMBL" id="MCT7968056.1"/>
    </source>
</evidence>
<evidence type="ECO:0000259" key="4">
    <source>
        <dbReference type="Pfam" id="PF01507"/>
    </source>
</evidence>
<name>A0ABT2MVX4_9CYAN</name>
<dbReference type="InterPro" id="IPR011800">
    <property type="entry name" value="PAPS_reductase_CysH"/>
</dbReference>
<comment type="pathway">
    <text evidence="3">Sulfur metabolism; hydrogen sulfide biosynthesis; sulfite from sulfate: step 3/3.</text>
</comment>
<proteinExistence type="inferred from homology"/>
<comment type="subcellular location">
    <subcellularLocation>
        <location evidence="3">Cytoplasm</location>
    </subcellularLocation>
</comment>
<accession>A0ABT2MVX4</accession>
<dbReference type="InterPro" id="IPR014729">
    <property type="entry name" value="Rossmann-like_a/b/a_fold"/>
</dbReference>
<dbReference type="NCBIfam" id="NF002537">
    <property type="entry name" value="PRK02090.1"/>
    <property type="match status" value="1"/>
</dbReference>
<reference evidence="5 6" key="1">
    <citation type="journal article" date="2022" name="Front. Microbiol.">
        <title>High genomic differentiation and limited gene flow indicate recent cryptic speciation within the genus Laspinema (cyanobacteria).</title>
        <authorList>
            <person name="Stanojkovic A."/>
            <person name="Skoupy S."/>
            <person name="Skaloud P."/>
            <person name="Dvorak P."/>
        </authorList>
    </citation>
    <scope>NUCLEOTIDE SEQUENCE [LARGE SCALE GENOMIC DNA]</scope>
    <source>
        <strain evidence="5 6">D2a</strain>
    </source>
</reference>
<evidence type="ECO:0000256" key="2">
    <source>
        <dbReference type="ARBA" id="ARBA00023002"/>
    </source>
</evidence>
<dbReference type="CDD" id="cd23945">
    <property type="entry name" value="PAPS_reductase"/>
    <property type="match status" value="1"/>
</dbReference>
<dbReference type="Pfam" id="PF01507">
    <property type="entry name" value="PAPS_reduct"/>
    <property type="match status" value="1"/>
</dbReference>
<dbReference type="InterPro" id="IPR004511">
    <property type="entry name" value="PAPS/APS_Rdtase"/>
</dbReference>
<comment type="caution">
    <text evidence="5">The sequence shown here is derived from an EMBL/GenBank/DDBJ whole genome shotgun (WGS) entry which is preliminary data.</text>
</comment>
<organism evidence="5 6">
    <name type="scientific">Laspinema palackyanum D2a</name>
    <dbReference type="NCBI Taxonomy" id="2953684"/>
    <lineage>
        <taxon>Bacteria</taxon>
        <taxon>Bacillati</taxon>
        <taxon>Cyanobacteriota</taxon>
        <taxon>Cyanophyceae</taxon>
        <taxon>Oscillatoriophycideae</taxon>
        <taxon>Oscillatoriales</taxon>
        <taxon>Laspinemataceae</taxon>
        <taxon>Laspinema</taxon>
        <taxon>Laspinema palackyanum</taxon>
    </lineage>
</organism>
<dbReference type="EMBL" id="JAMXFF010000026">
    <property type="protein sequence ID" value="MCT7968056.1"/>
    <property type="molecule type" value="Genomic_DNA"/>
</dbReference>
<comment type="similarity">
    <text evidence="1 3">Belongs to the PAPS reductase family. CysH subfamily.</text>
</comment>
<dbReference type="SUPFAM" id="SSF52402">
    <property type="entry name" value="Adenine nucleotide alpha hydrolases-like"/>
    <property type="match status" value="1"/>
</dbReference>
<dbReference type="Proteomes" id="UP001525890">
    <property type="component" value="Unassembled WGS sequence"/>
</dbReference>
<feature type="active site" description="Nucleophile; cysteine thiosulfonate intermediate" evidence="3">
    <location>
        <position position="249"/>
    </location>
</feature>
<evidence type="ECO:0000313" key="6">
    <source>
        <dbReference type="Proteomes" id="UP001525890"/>
    </source>
</evidence>
<dbReference type="PANTHER" id="PTHR46509:SF1">
    <property type="entry name" value="PHOSPHOADENOSINE PHOSPHOSULFATE REDUCTASE"/>
    <property type="match status" value="1"/>
</dbReference>
<evidence type="ECO:0000256" key="1">
    <source>
        <dbReference type="ARBA" id="ARBA00009732"/>
    </source>
</evidence>
<dbReference type="GO" id="GO:0004604">
    <property type="term" value="F:phosphoadenylyl-sulfate reductase (thioredoxin) activity"/>
    <property type="evidence" value="ECO:0007669"/>
    <property type="project" value="UniProtKB-EC"/>
</dbReference>
<comment type="function">
    <text evidence="3">Catalyzes the formation of sulfite from phosphoadenosine 5'-phosphosulfate (PAPS) using thioredoxin as an electron donor.</text>
</comment>
<protein>
    <recommendedName>
        <fullName evidence="3">Phosphoadenosine 5'-phosphosulfate reductase</fullName>
        <shortName evidence="3">PAPS reductase</shortName>
        <ecNumber evidence="3">1.8.4.8</ecNumber>
    </recommendedName>
    <alternativeName>
        <fullName evidence="3">3'-phosphoadenylylsulfate reductase</fullName>
    </alternativeName>
    <alternativeName>
        <fullName evidence="3">PAPS reductase, thioredoxin dependent</fullName>
    </alternativeName>
    <alternativeName>
        <fullName evidence="3">PAPS sulfotransferase</fullName>
    </alternativeName>
    <alternativeName>
        <fullName evidence="3">PAdoPS reductase</fullName>
    </alternativeName>
</protein>
<dbReference type="RefSeq" id="WP_368007601.1">
    <property type="nucleotide sequence ID" value="NZ_JAMXFF010000026.1"/>
</dbReference>